<keyword evidence="1" id="KW-0808">Transferase</keyword>
<name>A0A1B3B1R0_9CAUD</name>
<organism evidence="6 7">
    <name type="scientific">Gordonia phage Terapin</name>
    <dbReference type="NCBI Taxonomy" id="1887654"/>
    <lineage>
        <taxon>Viruses</taxon>
        <taxon>Duplodnaviria</taxon>
        <taxon>Heunggongvirae</taxon>
        <taxon>Uroviricota</taxon>
        <taxon>Caudoviricetes</taxon>
        <taxon>Terapinvirus</taxon>
        <taxon>Terapinvirus terapin</taxon>
    </lineage>
</organism>
<dbReference type="PANTHER" id="PTHR32294">
    <property type="entry name" value="DNA POLYMERASE III SUBUNIT ALPHA"/>
    <property type="match status" value="1"/>
</dbReference>
<accession>A0A1B3B1R0</accession>
<dbReference type="GO" id="GO:0006281">
    <property type="term" value="P:DNA repair"/>
    <property type="evidence" value="ECO:0007669"/>
    <property type="project" value="InterPro"/>
</dbReference>
<dbReference type="GeneID" id="29078334"/>
<protein>
    <submittedName>
        <fullName evidence="6">DNA polymerase III alpha subunit</fullName>
    </submittedName>
</protein>
<dbReference type="InterPro" id="IPR004805">
    <property type="entry name" value="DnaE2/DnaE/PolC"/>
</dbReference>
<evidence type="ECO:0000313" key="6">
    <source>
        <dbReference type="EMBL" id="AOE44879.1"/>
    </source>
</evidence>
<dbReference type="GO" id="GO:0008408">
    <property type="term" value="F:3'-5' exonuclease activity"/>
    <property type="evidence" value="ECO:0007669"/>
    <property type="project" value="InterPro"/>
</dbReference>
<sequence length="811" mass="91238">MATFEDMALTSSPEAIKLCKHWIRQGWEFRSKKNPHIRKNRKAYKKRLNYEFDQIVSKGFVDYFLVLSDAVRWAKDNKIPVGPARGSAAASLVCYLLRITEIDPMQFPTMLFARFIDPDRLDLPDVDLDFADDRREEVRQYLVRKYGANRVGNIGNFIRYRGKNSIDDVARVYGIPKWAAEGVKGLIVERSGGDARQSESLADTFDMFPKAKGFADQFPELRKAELLEGNYRGLSVHAAGIVISNTPIPETCAVYTRTKAGSDEPVSVIAYDKNDAEYVGLLKADFLGLTTMGMIGRALDMIGMDLEDLYSIPITEKDTLQAFGENNLVGIFQFEGRATAIVNRDVHPDNFGHLADINALSRPGPLFSGMTAKYVAVKHGREEAERLHPIVDDLTDWTYGQIVYQEQALSIVRDLAGFPVSRVGDIRRIISKKLGQTVMVNFLEEFVEGCRSTHGIKPEVSKRIWDFIATSSTYSFNQSHSVSYAMLAFWAMYLKIHYPKEFYAASLSKIGNGKADLWKRSRMILDAMKNEIPVLPPSLMDSGSTWAVNNEGIIGGFEQVHGIGPKTAIKILGVKQGILCSCGHDTHDGGCTAIYPWGGDYRQCKCEGGEYIDLEFGWTELEKIAGIGPATVKKILSMVESVDPYQVNRTAEILDAAREAIAGMGMVTPTHHSTRSISEWGLEPMPQTGEHDVVWIGMARNLNYKDYVEATRTRTGREEEDIIAEMRDPDLRKSCVIQAYDEGDEDVYLRINRWKFPEVEQELEAIMKDQDVILAVGRKREDFGISIHVQDLVVLQNEMEEDEEDEDEDTV</sequence>
<dbReference type="Pfam" id="PF07733">
    <property type="entry name" value="DNA_pol3_alpha"/>
    <property type="match status" value="1"/>
</dbReference>
<gene>
    <name evidence="6" type="primary">67</name>
    <name evidence="6" type="ORF">SEA_TERAPIN_67</name>
</gene>
<dbReference type="GO" id="GO:0003677">
    <property type="term" value="F:DNA binding"/>
    <property type="evidence" value="ECO:0007669"/>
    <property type="project" value="InterPro"/>
</dbReference>
<proteinExistence type="predicted"/>
<dbReference type="GO" id="GO:0003887">
    <property type="term" value="F:DNA-directed DNA polymerase activity"/>
    <property type="evidence" value="ECO:0007669"/>
    <property type="project" value="UniProtKB-KW"/>
</dbReference>
<dbReference type="KEGG" id="vg:29078334"/>
<keyword evidence="7" id="KW-1185">Reference proteome</keyword>
<dbReference type="InterPro" id="IPR011708">
    <property type="entry name" value="DNA_pol3_alpha_NTPase_dom"/>
</dbReference>
<dbReference type="Proteomes" id="UP000204083">
    <property type="component" value="Segment"/>
</dbReference>
<evidence type="ECO:0000256" key="2">
    <source>
        <dbReference type="ARBA" id="ARBA00022695"/>
    </source>
</evidence>
<dbReference type="Gene3D" id="1.10.150.870">
    <property type="match status" value="1"/>
</dbReference>
<feature type="domain" description="Helix-hairpin-helix DNA-binding motif class 1" evidence="5">
    <location>
        <begin position="555"/>
        <end position="574"/>
    </location>
</feature>
<keyword evidence="4" id="KW-0239">DNA-directed DNA polymerase</keyword>
<reference evidence="6 7" key="1">
    <citation type="submission" date="2016-07" db="EMBL/GenBank/DDBJ databases">
        <authorList>
            <person name="Montgomery M.T."/>
            <person name="Pope W.H."/>
            <person name="Garlena R.A."/>
            <person name="Russell D.A."/>
            <person name="Jacobs-Sera D."/>
            <person name="Hendrix R.W."/>
            <person name="Hatfull G.F."/>
        </authorList>
    </citation>
    <scope>NUCLEOTIDE SEQUENCE [LARGE SCALE GENOMIC DNA]</scope>
</reference>
<evidence type="ECO:0000256" key="4">
    <source>
        <dbReference type="ARBA" id="ARBA00022932"/>
    </source>
</evidence>
<evidence type="ECO:0000256" key="1">
    <source>
        <dbReference type="ARBA" id="ARBA00022679"/>
    </source>
</evidence>
<dbReference type="InterPro" id="IPR040982">
    <property type="entry name" value="DNA_pol3_finger"/>
</dbReference>
<dbReference type="NCBIfam" id="TIGR00594">
    <property type="entry name" value="polc"/>
    <property type="match status" value="1"/>
</dbReference>
<evidence type="ECO:0000256" key="3">
    <source>
        <dbReference type="ARBA" id="ARBA00022705"/>
    </source>
</evidence>
<dbReference type="GO" id="GO:0006260">
    <property type="term" value="P:DNA replication"/>
    <property type="evidence" value="ECO:0007669"/>
    <property type="project" value="UniProtKB-KW"/>
</dbReference>
<evidence type="ECO:0000313" key="7">
    <source>
        <dbReference type="Proteomes" id="UP000204083"/>
    </source>
</evidence>
<dbReference type="OrthoDB" id="11996at10239"/>
<dbReference type="EMBL" id="KX557285">
    <property type="protein sequence ID" value="AOE44879.1"/>
    <property type="molecule type" value="Genomic_DNA"/>
</dbReference>
<dbReference type="SMART" id="SM00278">
    <property type="entry name" value="HhH1"/>
    <property type="match status" value="2"/>
</dbReference>
<dbReference type="InterPro" id="IPR003583">
    <property type="entry name" value="Hlx-hairpin-Hlx_DNA-bd_motif"/>
</dbReference>
<dbReference type="PANTHER" id="PTHR32294:SF0">
    <property type="entry name" value="DNA POLYMERASE III SUBUNIT ALPHA"/>
    <property type="match status" value="1"/>
</dbReference>
<feature type="domain" description="Helix-hairpin-helix DNA-binding motif class 1" evidence="5">
    <location>
        <begin position="619"/>
        <end position="638"/>
    </location>
</feature>
<keyword evidence="2" id="KW-0548">Nucleotidyltransferase</keyword>
<dbReference type="Pfam" id="PF17657">
    <property type="entry name" value="DNA_pol3_finger"/>
    <property type="match status" value="1"/>
</dbReference>
<evidence type="ECO:0000259" key="5">
    <source>
        <dbReference type="SMART" id="SM00278"/>
    </source>
</evidence>
<keyword evidence="3" id="KW-0235">DNA replication</keyword>
<dbReference type="RefSeq" id="YP_009277806.1">
    <property type="nucleotide sequence ID" value="NC_031001.1"/>
</dbReference>